<dbReference type="Gene3D" id="3.40.50.12780">
    <property type="entry name" value="N-terminal domain of ligase-like"/>
    <property type="match status" value="1"/>
</dbReference>
<evidence type="ECO:0000256" key="1">
    <source>
        <dbReference type="ARBA" id="ARBA00006432"/>
    </source>
</evidence>
<evidence type="ECO:0000313" key="6">
    <source>
        <dbReference type="Proteomes" id="UP000564496"/>
    </source>
</evidence>
<dbReference type="PANTHER" id="PTHR43201">
    <property type="entry name" value="ACYL-COA SYNTHETASE"/>
    <property type="match status" value="1"/>
</dbReference>
<sequence>MTSPWPWALDARTVNGLLAERARTTPTQPGLIDEGGTTLSWSELERAVDGAVGWLSAQGIEPGTRVAWQLPTRISTAVTMLALRRLGAVQAPIIHLYRDKEVTAALRTFVADVLLVPGLWNGFDYAEMAGGLDLAEAPRVIEVGHEIPAEAAGHDHREPSDADPDEVAWVYFTSGSSGAPKGARHTDTSLLTTGRAFGGQGRLGEKFGEVAAMGFPIAHVGGIEYLIAALAGGYPMLLLEAFVPDRAIKAFREYGVTTTGGAPPFYQALVAVARSMAPEPLLPTLRTLKGGGAPCSPELFAAVRETLGIPVAHDYGMTEVPMLGVADPRDPDEILAATDGRPVPGNEVRIMGPDGVPCPPMVPGEIQVSGAGVCRGYTDPEETTKAFTADGWFRTGDLGLLHPTGHIEVTGRLKELIIRKGENIAPLEIESALVTHPAIAEAAVVGLPDEDRGELVCAVVVSAPGTEPPTLDDLCDFLLDAGLMRQKLPERLEVVDELPRTGLAKVAKADLRRRYATPVSP</sequence>
<evidence type="ECO:0000313" key="5">
    <source>
        <dbReference type="EMBL" id="NYI78362.1"/>
    </source>
</evidence>
<dbReference type="InterPro" id="IPR042099">
    <property type="entry name" value="ANL_N_sf"/>
</dbReference>
<dbReference type="AlphaFoldDB" id="A0A7Z0DMS7"/>
<protein>
    <submittedName>
        <fullName evidence="5">Acyl-CoA synthetase (AMP-forming)/AMP-acid ligase II</fullName>
    </submittedName>
</protein>
<dbReference type="PROSITE" id="PS00455">
    <property type="entry name" value="AMP_BINDING"/>
    <property type="match status" value="1"/>
</dbReference>
<dbReference type="EMBL" id="JACBZR010000001">
    <property type="protein sequence ID" value="NYI78362.1"/>
    <property type="molecule type" value="Genomic_DNA"/>
</dbReference>
<dbReference type="RefSeq" id="WP_179658696.1">
    <property type="nucleotide sequence ID" value="NZ_JACBZR010000001.1"/>
</dbReference>
<dbReference type="Pfam" id="PF13193">
    <property type="entry name" value="AMP-binding_C"/>
    <property type="match status" value="1"/>
</dbReference>
<dbReference type="GO" id="GO:0006631">
    <property type="term" value="P:fatty acid metabolic process"/>
    <property type="evidence" value="ECO:0007669"/>
    <property type="project" value="TreeGrafter"/>
</dbReference>
<dbReference type="Proteomes" id="UP000564496">
    <property type="component" value="Unassembled WGS sequence"/>
</dbReference>
<dbReference type="InterPro" id="IPR025110">
    <property type="entry name" value="AMP-bd_C"/>
</dbReference>
<reference evidence="5 6" key="1">
    <citation type="submission" date="2020-07" db="EMBL/GenBank/DDBJ databases">
        <title>Sequencing the genomes of 1000 actinobacteria strains.</title>
        <authorList>
            <person name="Klenk H.-P."/>
        </authorList>
    </citation>
    <scope>NUCLEOTIDE SEQUENCE [LARGE SCALE GENOMIC DNA]</scope>
    <source>
        <strain evidence="5 6">DSM 26487</strain>
    </source>
</reference>
<dbReference type="PANTHER" id="PTHR43201:SF5">
    <property type="entry name" value="MEDIUM-CHAIN ACYL-COA LIGASE ACSF2, MITOCHONDRIAL"/>
    <property type="match status" value="1"/>
</dbReference>
<comment type="caution">
    <text evidence="5">The sequence shown here is derived from an EMBL/GenBank/DDBJ whole genome shotgun (WGS) entry which is preliminary data.</text>
</comment>
<feature type="domain" description="AMP-dependent synthetase/ligase" evidence="3">
    <location>
        <begin position="19"/>
        <end position="377"/>
    </location>
</feature>
<name>A0A7Z0DMS7_9ACTN</name>
<dbReference type="GO" id="GO:0031956">
    <property type="term" value="F:medium-chain fatty acid-CoA ligase activity"/>
    <property type="evidence" value="ECO:0007669"/>
    <property type="project" value="TreeGrafter"/>
</dbReference>
<accession>A0A7Z0DMS7</accession>
<organism evidence="5 6">
    <name type="scientific">Nocardioides panzhihuensis</name>
    <dbReference type="NCBI Taxonomy" id="860243"/>
    <lineage>
        <taxon>Bacteria</taxon>
        <taxon>Bacillati</taxon>
        <taxon>Actinomycetota</taxon>
        <taxon>Actinomycetes</taxon>
        <taxon>Propionibacteriales</taxon>
        <taxon>Nocardioidaceae</taxon>
        <taxon>Nocardioides</taxon>
    </lineage>
</organism>
<evidence type="ECO:0000259" key="3">
    <source>
        <dbReference type="Pfam" id="PF00501"/>
    </source>
</evidence>
<evidence type="ECO:0000256" key="2">
    <source>
        <dbReference type="ARBA" id="ARBA00022598"/>
    </source>
</evidence>
<gene>
    <name evidence="5" type="ORF">BJ988_003010</name>
</gene>
<dbReference type="Gene3D" id="3.30.300.30">
    <property type="match status" value="1"/>
</dbReference>
<feature type="domain" description="AMP-binding enzyme C-terminal" evidence="4">
    <location>
        <begin position="428"/>
        <end position="505"/>
    </location>
</feature>
<keyword evidence="2 5" id="KW-0436">Ligase</keyword>
<proteinExistence type="inferred from homology"/>
<dbReference type="Pfam" id="PF00501">
    <property type="entry name" value="AMP-binding"/>
    <property type="match status" value="1"/>
</dbReference>
<dbReference type="InterPro" id="IPR020845">
    <property type="entry name" value="AMP-binding_CS"/>
</dbReference>
<dbReference type="InterPro" id="IPR045851">
    <property type="entry name" value="AMP-bd_C_sf"/>
</dbReference>
<dbReference type="InterPro" id="IPR000873">
    <property type="entry name" value="AMP-dep_synth/lig_dom"/>
</dbReference>
<evidence type="ECO:0000259" key="4">
    <source>
        <dbReference type="Pfam" id="PF13193"/>
    </source>
</evidence>
<dbReference type="SUPFAM" id="SSF56801">
    <property type="entry name" value="Acetyl-CoA synthetase-like"/>
    <property type="match status" value="1"/>
</dbReference>
<keyword evidence="6" id="KW-1185">Reference proteome</keyword>
<comment type="similarity">
    <text evidence="1">Belongs to the ATP-dependent AMP-binding enzyme family.</text>
</comment>